<evidence type="ECO:0000313" key="6">
    <source>
        <dbReference type="Proteomes" id="UP000007129"/>
    </source>
</evidence>
<gene>
    <name evidence="5" type="ORF">MPH_03160</name>
</gene>
<organism evidence="5 6">
    <name type="scientific">Macrophomina phaseolina (strain MS6)</name>
    <name type="common">Charcoal rot fungus</name>
    <dbReference type="NCBI Taxonomy" id="1126212"/>
    <lineage>
        <taxon>Eukaryota</taxon>
        <taxon>Fungi</taxon>
        <taxon>Dikarya</taxon>
        <taxon>Ascomycota</taxon>
        <taxon>Pezizomycotina</taxon>
        <taxon>Dothideomycetes</taxon>
        <taxon>Dothideomycetes incertae sedis</taxon>
        <taxon>Botryosphaeriales</taxon>
        <taxon>Botryosphaeriaceae</taxon>
        <taxon>Macrophomina</taxon>
    </lineage>
</organism>
<evidence type="ECO:0000313" key="5">
    <source>
        <dbReference type="EMBL" id="EKG19297.1"/>
    </source>
</evidence>
<feature type="domain" description="Alcohol dehydrogenase-like C-terminal" evidence="4">
    <location>
        <begin position="63"/>
        <end position="167"/>
    </location>
</feature>
<dbReference type="VEuPathDB" id="FungiDB:MPH_03160"/>
<sequence length="219" mass="23300">MADIFPVISPSEVHGFTELANVFGSTDWARTHRSQFFAASNAFSHISRAQIHNSTVAIIGCGPVGLCALAATTALHQPAQVLAIDAVPSRLQNAASLGAEPFNYETQRHDLGARISELTHGRGADVVLELVGAKAALGMAFDVVRPGGVISSVGVHSSEFPFTAAQVASVFLEALECLKTVQGKLGFLTDTVVPLSKAAAYYEAFDRMEVQKVIFDVWE</sequence>
<dbReference type="InterPro" id="IPR013149">
    <property type="entry name" value="ADH-like_C"/>
</dbReference>
<evidence type="ECO:0000259" key="4">
    <source>
        <dbReference type="Pfam" id="PF00107"/>
    </source>
</evidence>
<accession>K2S2P7</accession>
<dbReference type="InterPro" id="IPR036291">
    <property type="entry name" value="NAD(P)-bd_dom_sf"/>
</dbReference>
<dbReference type="Gene3D" id="3.40.50.720">
    <property type="entry name" value="NAD(P)-binding Rossmann-like Domain"/>
    <property type="match status" value="1"/>
</dbReference>
<dbReference type="Pfam" id="PF00107">
    <property type="entry name" value="ADH_zinc_N"/>
    <property type="match status" value="1"/>
</dbReference>
<dbReference type="EMBL" id="AHHD01000163">
    <property type="protein sequence ID" value="EKG19297.1"/>
    <property type="molecule type" value="Genomic_DNA"/>
</dbReference>
<dbReference type="STRING" id="1126212.K2S2P7"/>
<dbReference type="eggNOG" id="KOG0024">
    <property type="taxonomic scope" value="Eukaryota"/>
</dbReference>
<dbReference type="InParanoid" id="K2S2P7"/>
<protein>
    <submittedName>
        <fullName evidence="5">Alcohol dehydrogenase superfamily zinc-containing</fullName>
    </submittedName>
</protein>
<keyword evidence="3" id="KW-0862">Zinc</keyword>
<dbReference type="PANTHER" id="PTHR42813:SF2">
    <property type="entry name" value="DEHYDROGENASE, ZINC-CONTAINING, PUTATIVE (AFU_ORTHOLOGUE AFUA_2G02810)-RELATED"/>
    <property type="match status" value="1"/>
</dbReference>
<dbReference type="SUPFAM" id="SSF51735">
    <property type="entry name" value="NAD(P)-binding Rossmann-fold domains"/>
    <property type="match status" value="1"/>
</dbReference>
<evidence type="ECO:0000256" key="3">
    <source>
        <dbReference type="ARBA" id="ARBA00022833"/>
    </source>
</evidence>
<dbReference type="HOGENOM" id="CLU_026673_11_3_1"/>
<dbReference type="Proteomes" id="UP000007129">
    <property type="component" value="Unassembled WGS sequence"/>
</dbReference>
<reference evidence="5 6" key="1">
    <citation type="journal article" date="2012" name="BMC Genomics">
        <title>Tools to kill: Genome of one of the most destructive plant pathogenic fungi Macrophomina phaseolina.</title>
        <authorList>
            <person name="Islam M.S."/>
            <person name="Haque M.S."/>
            <person name="Islam M.M."/>
            <person name="Emdad E.M."/>
            <person name="Halim A."/>
            <person name="Hossen Q.M.M."/>
            <person name="Hossain M.Z."/>
            <person name="Ahmed B."/>
            <person name="Rahim S."/>
            <person name="Rahman M.S."/>
            <person name="Alam M.M."/>
            <person name="Hou S."/>
            <person name="Wan X."/>
            <person name="Saito J.A."/>
            <person name="Alam M."/>
        </authorList>
    </citation>
    <scope>NUCLEOTIDE SEQUENCE [LARGE SCALE GENOMIC DNA]</scope>
    <source>
        <strain evidence="5 6">MS6</strain>
    </source>
</reference>
<name>K2S2P7_MACPH</name>
<evidence type="ECO:0000256" key="2">
    <source>
        <dbReference type="ARBA" id="ARBA00022723"/>
    </source>
</evidence>
<dbReference type="GO" id="GO:0046872">
    <property type="term" value="F:metal ion binding"/>
    <property type="evidence" value="ECO:0007669"/>
    <property type="project" value="UniProtKB-KW"/>
</dbReference>
<comment type="cofactor">
    <cofactor evidence="1">
        <name>Zn(2+)</name>
        <dbReference type="ChEBI" id="CHEBI:29105"/>
    </cofactor>
</comment>
<keyword evidence="2" id="KW-0479">Metal-binding</keyword>
<proteinExistence type="predicted"/>
<dbReference type="PANTHER" id="PTHR42813">
    <property type="entry name" value="ZINC-TYPE ALCOHOL DEHYDROGENASE-LIKE"/>
    <property type="match status" value="1"/>
</dbReference>
<dbReference type="AlphaFoldDB" id="K2S2P7"/>
<evidence type="ECO:0000256" key="1">
    <source>
        <dbReference type="ARBA" id="ARBA00001947"/>
    </source>
</evidence>
<comment type="caution">
    <text evidence="5">The sequence shown here is derived from an EMBL/GenBank/DDBJ whole genome shotgun (WGS) entry which is preliminary data.</text>
</comment>
<dbReference type="OrthoDB" id="442947at2759"/>